<comment type="caution">
    <text evidence="13">The sequence shown here is derived from an EMBL/GenBank/DDBJ whole genome shotgun (WGS) entry which is preliminary data.</text>
</comment>
<dbReference type="Gene3D" id="1.10.8.10">
    <property type="entry name" value="DNA helicase RuvA subunit, C-terminal domain"/>
    <property type="match status" value="1"/>
</dbReference>
<evidence type="ECO:0000256" key="8">
    <source>
        <dbReference type="ARBA" id="ARBA00022917"/>
    </source>
</evidence>
<dbReference type="Pfam" id="PF00009">
    <property type="entry name" value="GTP_EFTU"/>
    <property type="match status" value="1"/>
</dbReference>
<dbReference type="Gene3D" id="3.40.630.60">
    <property type="match status" value="1"/>
</dbReference>
<dbReference type="GO" id="GO:0003924">
    <property type="term" value="F:GTPase activity"/>
    <property type="evidence" value="ECO:0007669"/>
    <property type="project" value="InterPro"/>
</dbReference>
<name>A0A7I8V6Q4_9ANNE</name>
<reference evidence="13 14" key="1">
    <citation type="submission" date="2020-08" db="EMBL/GenBank/DDBJ databases">
        <authorList>
            <person name="Hejnol A."/>
        </authorList>
    </citation>
    <scope>NUCLEOTIDE SEQUENCE [LARGE SCALE GENOMIC DNA]</scope>
</reference>
<comment type="similarity">
    <text evidence="3">Belongs to the ODC antizyme family.</text>
</comment>
<dbReference type="EMBL" id="CAJFCJ010000002">
    <property type="protein sequence ID" value="CAD5111886.1"/>
    <property type="molecule type" value="Genomic_DNA"/>
</dbReference>
<dbReference type="PANTHER" id="PTHR23115">
    <property type="entry name" value="TRANSLATION FACTOR"/>
    <property type="match status" value="1"/>
</dbReference>
<evidence type="ECO:0000313" key="13">
    <source>
        <dbReference type="EMBL" id="CAD5111886.1"/>
    </source>
</evidence>
<dbReference type="InterPro" id="IPR009000">
    <property type="entry name" value="Transl_B-barrel_sf"/>
</dbReference>
<evidence type="ECO:0000256" key="9">
    <source>
        <dbReference type="ARBA" id="ARBA00023134"/>
    </source>
</evidence>
<dbReference type="PRINTS" id="PR00315">
    <property type="entry name" value="ELONGATNFCT"/>
</dbReference>
<sequence>MIKAIKAITNTENFGPKEKAKENNMPSICDVSIWPNTTKSYISVQGLCGVPDAPHAACKTTEGNGVGVERAPPVREGLLSTPQFLPPSNILFNVQLVDGRNVEWQAVMFEGKLFVHVSPGVLPDGSKESFVKMLEYAEDELGVSHVIVSLKKNRKDRALLVQCIGSFDEDNDYGVSFEDSCVSPGTMEKYTYPPSRSTNHNFGTFLKESIEENNEEDEMGVFEADMNEGSIPSNLTAAERHSLFVCLEDMKAVVKNSKSREELISLAIEHNFDSNAALNSLFSKKANALEPQSAVHAEKKPAVQQNQQVKRKTLANLACKQNQMSQSESTINESKQSLSVDTREQSQSLFFKKIDKSPVLNPLDKITSQSCPEPSSFAVALTHEKAFGAPKFSHHKSRLYTHPLHNSIQPFDFLDPSPDDIVHRHQKAAFRNKNNVSAYRTNTEKKKENKPNSNRPPGKKQRGPNDKGNVATVSSTDENRKKLSQMSLASGESASPNPLPKKTHLSTPNKLISRKSQEKEKLDLQAEYEKRKLCSKGKEALNIIVCGHVDAGKSTLMGHLLVKLGQISSKQLHKIKQEATKANRQSFWLAFVLDELEDERERGVTMDIARASFETDHKIVNILDAPGHKDFIPKMISGTAQADSAIMAVDASPGEFEAGYERSGQTREHGMLLRSIGVQQIIVAINKMDMVNWNEERFNYIQQTMKSFFTKAGIKEKSLSFIPVSGYHGYNLAERYNDECASWYKGPTLLEQIDSFASPQRKIDAPFRMTVSDAFKGSGSNVMIEGRIFTGGVQLHNRLLLLPNNDVAVVKEIQLNDKAVPCAFAGDLVILALSGIELNAVYKGNAFSSPERPMKCTNCFEGRIVVFATKVPITNGFTVELHIQEMCEPAIIKKLYKIVNQSSGETIKKKPRILVAQQTADVLIEISRSAPMEEFKEVSELGRFTLRSQGETIGAGIITKLLEKQKISWS</sequence>
<dbReference type="Gene3D" id="2.40.30.10">
    <property type="entry name" value="Translation factors"/>
    <property type="match status" value="2"/>
</dbReference>
<dbReference type="Pfam" id="PF02100">
    <property type="entry name" value="ODC_AZ"/>
    <property type="match status" value="1"/>
</dbReference>
<keyword evidence="8" id="KW-0648">Protein biosynthesis</keyword>
<gene>
    <name evidence="13" type="ORF">DGYR_LOCUS1114</name>
</gene>
<dbReference type="GO" id="GO:0005737">
    <property type="term" value="C:cytoplasm"/>
    <property type="evidence" value="ECO:0007669"/>
    <property type="project" value="UniProtKB-SubCell"/>
</dbReference>
<dbReference type="OrthoDB" id="342024at2759"/>
<protein>
    <submittedName>
        <fullName evidence="13">DgyrCDS1149</fullName>
    </submittedName>
</protein>
<dbReference type="InterPro" id="IPR027417">
    <property type="entry name" value="P-loop_NTPase"/>
</dbReference>
<evidence type="ECO:0000313" key="14">
    <source>
        <dbReference type="Proteomes" id="UP000549394"/>
    </source>
</evidence>
<dbReference type="InterPro" id="IPR054696">
    <property type="entry name" value="GTP-eEF1A_C"/>
</dbReference>
<dbReference type="GO" id="GO:0006412">
    <property type="term" value="P:translation"/>
    <property type="evidence" value="ECO:0007669"/>
    <property type="project" value="UniProtKB-KW"/>
</dbReference>
<dbReference type="GO" id="GO:0005525">
    <property type="term" value="F:GTP binding"/>
    <property type="evidence" value="ECO:0007669"/>
    <property type="project" value="UniProtKB-KW"/>
</dbReference>
<comment type="catalytic activity">
    <reaction evidence="10">
        <text>GTP + H2O = GDP + phosphate + H(+)</text>
        <dbReference type="Rhea" id="RHEA:19669"/>
        <dbReference type="ChEBI" id="CHEBI:15377"/>
        <dbReference type="ChEBI" id="CHEBI:15378"/>
        <dbReference type="ChEBI" id="CHEBI:37565"/>
        <dbReference type="ChEBI" id="CHEBI:43474"/>
        <dbReference type="ChEBI" id="CHEBI:58189"/>
    </reaction>
    <physiologicalReaction direction="left-to-right" evidence="10">
        <dbReference type="Rhea" id="RHEA:19670"/>
    </physiologicalReaction>
</comment>
<dbReference type="SUPFAM" id="SSF52540">
    <property type="entry name" value="P-loop containing nucleoside triphosphate hydrolases"/>
    <property type="match status" value="1"/>
</dbReference>
<evidence type="ECO:0000256" key="11">
    <source>
        <dbReference type="SAM" id="MobiDB-lite"/>
    </source>
</evidence>
<dbReference type="GO" id="GO:0008073">
    <property type="term" value="F:ornithine decarboxylase inhibitor activity"/>
    <property type="evidence" value="ECO:0007669"/>
    <property type="project" value="InterPro"/>
</dbReference>
<keyword evidence="7" id="KW-0378">Hydrolase</keyword>
<keyword evidence="5" id="KW-0547">Nucleotide-binding</keyword>
<dbReference type="InterPro" id="IPR038581">
    <property type="entry name" value="ODC_AZ_sf"/>
</dbReference>
<dbReference type="Gene3D" id="3.40.50.300">
    <property type="entry name" value="P-loop containing nucleotide triphosphate hydrolases"/>
    <property type="match status" value="1"/>
</dbReference>
<dbReference type="FunFam" id="2.40.30.10:FF:000020">
    <property type="entry name" value="Translation elongation factor EF-1"/>
    <property type="match status" value="1"/>
</dbReference>
<organism evidence="13 14">
    <name type="scientific">Dimorphilus gyrociliatus</name>
    <dbReference type="NCBI Taxonomy" id="2664684"/>
    <lineage>
        <taxon>Eukaryota</taxon>
        <taxon>Metazoa</taxon>
        <taxon>Spiralia</taxon>
        <taxon>Lophotrochozoa</taxon>
        <taxon>Annelida</taxon>
        <taxon>Polychaeta</taxon>
        <taxon>Polychaeta incertae sedis</taxon>
        <taxon>Dinophilidae</taxon>
        <taxon>Dimorphilus</taxon>
    </lineage>
</organism>
<keyword evidence="9" id="KW-0342">GTP-binding</keyword>
<comment type="subcellular location">
    <subcellularLocation>
        <location evidence="1">Cytoplasm</location>
    </subcellularLocation>
</comment>
<feature type="domain" description="Tr-type G" evidence="12">
    <location>
        <begin position="538"/>
        <end position="761"/>
    </location>
</feature>
<evidence type="ECO:0000256" key="2">
    <source>
        <dbReference type="ARBA" id="ARBA00007249"/>
    </source>
</evidence>
<dbReference type="CDD" id="cd16267">
    <property type="entry name" value="HBS1-like_II"/>
    <property type="match status" value="1"/>
</dbReference>
<dbReference type="FunFam" id="3.40.50.300:FF:000204">
    <property type="entry name" value="Translation elongation factor Tu"/>
    <property type="match status" value="1"/>
</dbReference>
<dbReference type="SUPFAM" id="SSF50465">
    <property type="entry name" value="EF-Tu/eEF-1alpha/eIF2-gamma C-terminal domain"/>
    <property type="match status" value="1"/>
</dbReference>
<keyword evidence="14" id="KW-1185">Reference proteome</keyword>
<dbReference type="AlphaFoldDB" id="A0A7I8V6Q4"/>
<dbReference type="InterPro" id="IPR000795">
    <property type="entry name" value="T_Tr_GTP-bd_dom"/>
</dbReference>
<dbReference type="CDD" id="cd04093">
    <property type="entry name" value="HBS1_C_III"/>
    <property type="match status" value="1"/>
</dbReference>
<evidence type="ECO:0000256" key="3">
    <source>
        <dbReference type="ARBA" id="ARBA00008796"/>
    </source>
</evidence>
<feature type="region of interest" description="Disordered" evidence="11">
    <location>
        <begin position="428"/>
        <end position="520"/>
    </location>
</feature>
<keyword evidence="4" id="KW-0963">Cytoplasm</keyword>
<dbReference type="SUPFAM" id="SSF109732">
    <property type="entry name" value="HBS1-like domain"/>
    <property type="match status" value="1"/>
</dbReference>
<dbReference type="InterPro" id="IPR050100">
    <property type="entry name" value="TRAFAC_GTPase_members"/>
</dbReference>
<evidence type="ECO:0000256" key="1">
    <source>
        <dbReference type="ARBA" id="ARBA00004496"/>
    </source>
</evidence>
<accession>A0A7I8V6Q4</accession>
<dbReference type="InterPro" id="IPR009001">
    <property type="entry name" value="Transl_elong_EF1A/Init_IF2_C"/>
</dbReference>
<dbReference type="Proteomes" id="UP000549394">
    <property type="component" value="Unassembled WGS sequence"/>
</dbReference>
<evidence type="ECO:0000256" key="7">
    <source>
        <dbReference type="ARBA" id="ARBA00022801"/>
    </source>
</evidence>
<dbReference type="SUPFAM" id="SSF55729">
    <property type="entry name" value="Acyl-CoA N-acyltransferases (Nat)"/>
    <property type="match status" value="1"/>
</dbReference>
<dbReference type="PROSITE" id="PS51722">
    <property type="entry name" value="G_TR_2"/>
    <property type="match status" value="1"/>
</dbReference>
<keyword evidence="6" id="KW-0688">Ribosomal frameshifting</keyword>
<proteinExistence type="inferred from homology"/>
<dbReference type="Pfam" id="PF22594">
    <property type="entry name" value="GTP-eEF1A_C"/>
    <property type="match status" value="1"/>
</dbReference>
<evidence type="ECO:0000256" key="5">
    <source>
        <dbReference type="ARBA" id="ARBA00022741"/>
    </source>
</evidence>
<dbReference type="CDD" id="cd01883">
    <property type="entry name" value="EF1_alpha"/>
    <property type="match status" value="1"/>
</dbReference>
<dbReference type="SUPFAM" id="SSF50447">
    <property type="entry name" value="Translation proteins"/>
    <property type="match status" value="1"/>
</dbReference>
<dbReference type="InterPro" id="IPR016181">
    <property type="entry name" value="Acyl_CoA_acyltransferase"/>
</dbReference>
<feature type="compositionally biased region" description="Polar residues" evidence="11">
    <location>
        <begin position="484"/>
        <end position="496"/>
    </location>
</feature>
<evidence type="ECO:0000256" key="6">
    <source>
        <dbReference type="ARBA" id="ARBA00022758"/>
    </source>
</evidence>
<comment type="similarity">
    <text evidence="2">Belongs to the TRAFAC class translation factor GTPase superfamily. Classic translation factor GTPase family. EF-Tu/EF-1A subfamily.</text>
</comment>
<dbReference type="InterPro" id="IPR037189">
    <property type="entry name" value="HBS1-like_N_sf"/>
</dbReference>
<dbReference type="InterPro" id="IPR002993">
    <property type="entry name" value="ODC_AZ"/>
</dbReference>
<dbReference type="GO" id="GO:0075523">
    <property type="term" value="P:viral translational frameshifting"/>
    <property type="evidence" value="ECO:0007669"/>
    <property type="project" value="UniProtKB-KW"/>
</dbReference>
<evidence type="ECO:0000256" key="10">
    <source>
        <dbReference type="ARBA" id="ARBA00049117"/>
    </source>
</evidence>
<evidence type="ECO:0000259" key="12">
    <source>
        <dbReference type="PROSITE" id="PS51722"/>
    </source>
</evidence>
<evidence type="ECO:0000256" key="4">
    <source>
        <dbReference type="ARBA" id="ARBA00022490"/>
    </source>
</evidence>